<dbReference type="EMBL" id="KY357492">
    <property type="protein sequence ID" value="AQM49927.1"/>
    <property type="molecule type" value="Genomic_RNA"/>
</dbReference>
<dbReference type="GO" id="GO:0006396">
    <property type="term" value="P:RNA processing"/>
    <property type="evidence" value="ECO:0007669"/>
    <property type="project" value="InterPro"/>
</dbReference>
<dbReference type="Gene3D" id="3.90.70.100">
    <property type="match status" value="1"/>
</dbReference>
<dbReference type="GO" id="GO:0016556">
    <property type="term" value="P:mRNA modification"/>
    <property type="evidence" value="ECO:0007669"/>
    <property type="project" value="InterPro"/>
</dbReference>
<feature type="compositionally biased region" description="Low complexity" evidence="3">
    <location>
        <begin position="1156"/>
        <end position="1166"/>
    </location>
</feature>
<evidence type="ECO:0000256" key="1">
    <source>
        <dbReference type="ARBA" id="ARBA00022840"/>
    </source>
</evidence>
<dbReference type="Pfam" id="PF00978">
    <property type="entry name" value="RdRP_2"/>
    <property type="match status" value="1"/>
</dbReference>
<dbReference type="GO" id="GO:0006351">
    <property type="term" value="P:DNA-templated transcription"/>
    <property type="evidence" value="ECO:0007669"/>
    <property type="project" value="InterPro"/>
</dbReference>
<dbReference type="SUPFAM" id="SSF56672">
    <property type="entry name" value="DNA/RNA polymerases"/>
    <property type="match status" value="1"/>
</dbReference>
<evidence type="ECO:0000259" key="4">
    <source>
        <dbReference type="PROSITE" id="PS50507"/>
    </source>
</evidence>
<feature type="domain" description="RdRp catalytic" evidence="4">
    <location>
        <begin position="2193"/>
        <end position="2300"/>
    </location>
</feature>
<evidence type="ECO:0000256" key="2">
    <source>
        <dbReference type="ARBA" id="ARBA00022953"/>
    </source>
</evidence>
<keyword evidence="1" id="KW-0547">Nucleotide-binding</keyword>
<dbReference type="InterPro" id="IPR007094">
    <property type="entry name" value="RNA-dir_pol_PSvirus"/>
</dbReference>
<name>A0A1Q1N6L2_9VIRU</name>
<dbReference type="Gene3D" id="3.40.50.300">
    <property type="entry name" value="P-loop containing nucleotide triphosphate hydrolases"/>
    <property type="match status" value="1"/>
</dbReference>
<dbReference type="GO" id="GO:0003723">
    <property type="term" value="F:RNA binding"/>
    <property type="evidence" value="ECO:0007669"/>
    <property type="project" value="InterPro"/>
</dbReference>
<keyword evidence="2" id="KW-0693">Viral RNA replication</keyword>
<dbReference type="Pfam" id="PF01443">
    <property type="entry name" value="Viral_helicase1"/>
    <property type="match status" value="1"/>
</dbReference>
<keyword evidence="1" id="KW-0067">ATP-binding</keyword>
<dbReference type="GO" id="GO:0003968">
    <property type="term" value="F:RNA-directed RNA polymerase activity"/>
    <property type="evidence" value="ECO:0007669"/>
    <property type="project" value="InterPro"/>
</dbReference>
<dbReference type="PROSITE" id="PS50507">
    <property type="entry name" value="RDRP_SSRNA_POS"/>
    <property type="match status" value="1"/>
</dbReference>
<accession>A0A1Q1N6L2</accession>
<dbReference type="GO" id="GO:0005524">
    <property type="term" value="F:ATP binding"/>
    <property type="evidence" value="ECO:0007669"/>
    <property type="project" value="UniProtKB-KW"/>
</dbReference>
<feature type="domain" description="Alphavirus-like MT" evidence="5">
    <location>
        <begin position="614"/>
        <end position="784"/>
    </location>
</feature>
<dbReference type="PROSITE" id="PS51743">
    <property type="entry name" value="ALPHAVIRUS_MT"/>
    <property type="match status" value="1"/>
</dbReference>
<dbReference type="InterPro" id="IPR001788">
    <property type="entry name" value="RNA-dep_RNA_pol_alsuvir"/>
</dbReference>
<evidence type="ECO:0000259" key="5">
    <source>
        <dbReference type="PROSITE" id="PS51743"/>
    </source>
</evidence>
<reference evidence="6" key="1">
    <citation type="submission" date="2016-12" db="EMBL/GenBank/DDBJ databases">
        <title>Multiple viral infections in Agaricus bisporus - Characterisation of 18 unique RNA viruses and 8 ORFans identified by deep sequencing.</title>
        <authorList>
            <person name="Deakin G."/>
            <person name="Dobbs E."/>
            <person name="Jones I.M."/>
            <person name="Grogan H.M."/>
            <person name="Burton K.S."/>
        </authorList>
    </citation>
    <scope>NUCLEOTIDE SEQUENCE</scope>
    <source>
        <strain evidence="6">AbV5-003</strain>
    </source>
</reference>
<dbReference type="Pfam" id="PF01660">
    <property type="entry name" value="Vmethyltransf"/>
    <property type="match status" value="1"/>
</dbReference>
<dbReference type="GO" id="GO:0008174">
    <property type="term" value="F:mRNA methyltransferase activity"/>
    <property type="evidence" value="ECO:0007669"/>
    <property type="project" value="InterPro"/>
</dbReference>
<organism evidence="6">
    <name type="scientific">Agaricus bisporus virus 5</name>
    <dbReference type="NCBI Taxonomy" id="1945749"/>
    <lineage>
        <taxon>Viruses</taxon>
    </lineage>
</organism>
<evidence type="ECO:0000313" key="6">
    <source>
        <dbReference type="EMBL" id="AQM49927.1"/>
    </source>
</evidence>
<protein>
    <submittedName>
        <fullName evidence="6">Replicase</fullName>
    </submittedName>
</protein>
<proteinExistence type="predicted"/>
<dbReference type="InterPro" id="IPR043181">
    <property type="entry name" value="TYMV_endopept_dom"/>
</dbReference>
<dbReference type="InterPro" id="IPR027351">
    <property type="entry name" value="(+)RNA_virus_helicase_core_dom"/>
</dbReference>
<dbReference type="InterPro" id="IPR002588">
    <property type="entry name" value="Alphavirus-like_MT_dom"/>
</dbReference>
<evidence type="ECO:0000256" key="3">
    <source>
        <dbReference type="SAM" id="MobiDB-lite"/>
    </source>
</evidence>
<dbReference type="InterPro" id="IPR043502">
    <property type="entry name" value="DNA/RNA_pol_sf"/>
</dbReference>
<dbReference type="SUPFAM" id="SSF52540">
    <property type="entry name" value="P-loop containing nucleoside triphosphate hydrolases"/>
    <property type="match status" value="1"/>
</dbReference>
<dbReference type="InterPro" id="IPR027417">
    <property type="entry name" value="P-loop_NTPase"/>
</dbReference>
<dbReference type="GO" id="GO:0039694">
    <property type="term" value="P:viral RNA genome replication"/>
    <property type="evidence" value="ECO:0007669"/>
    <property type="project" value="InterPro"/>
</dbReference>
<feature type="region of interest" description="Disordered" evidence="3">
    <location>
        <begin position="1143"/>
        <end position="1166"/>
    </location>
</feature>
<sequence>MLSLFEEVRDFLSVSLPGAEWYLEKRRPNKNGFGGSDSAYSVKHWCCGKYVNHVLYPRDTPLNGFLDWYHLNASSFSFHRGRCLSGSNVGQYWHNDCAGQFHKRGHYLDWECDKCEERIGMTSKTFSAMQDREDKVCQGYYSYFVRQSIAKMIEEYFENEEDEMFRGLNFNVRVRSEVGVKGKMYRSRLDFDEERGSILYHNLINKVYASASTGFCMIRAALGLRSEFPKQIETKQRKMRRRFKMYQGPYISNYAQGKFQFLNEDETLVKVEDLLVVDDVLPKVVSKSKFMFAKNGYCYRFLFPYRKRVFVCKRLGKFPTVDQISYLLDELNISLSRVNQRILFSNGRHARLVQDFNWDVDTQYRWLLANRPNRIVGGEDECVELVSAYSGDRIECDATFHADALEFDDDSVTSYSGNQLGCNATFDVGAFELDYLTEEPYQVVPEVSFDDMKCEADVKVGGAGDCWLALPFYEKHFDGINSERTVKQILELFEENDVPLNGYRIKYSRDEDDDFHVERVAAAFKARKTGWPLLSVFVEDLKRNQTRLVGSQTVAISAVDNAINNLKSPDNQISAEGFVFPWISDAVVKIRDECPWKLSPAAEKIATELSIPWTSKAVDTHPHPIHAALRRKSYREAMPYWVAPVTIMFMKEHNFNYLMSQIPDSTNFELKNSMFDMKDVARYASTPDSLEFNCFTFPKCDTPIAHWDEIGHYKTPENVGKFFVQNENLQMLTVTHIFPLDSLMSDKSSTPELCDWKRVDGELFYYPERDRQSVYCQPDYPSLLLARTIKVDDEDLLLYGSVVWSSANTYLQVWSRFAFNCPKYICASFETLMPMPRVFRSQPDCGPIPTKWWKMCFSYAKSVQATDKDIWAKVRQISQSDEISVDEHTMNVFVACLMEAVKYDSTCDLQTKHYSTFWESINYKTLGHVKRLFNRRWRVRYKERWGDIISRPSTINTIPLVNVRLSKNELETNKGYMEGWYLDDAEKKSWSDYFKSCWYFLRDAKATVGIEIDHSGRIIIGEQKFINLSPKHKRIYQLPHQAVIDIQARAFREMIHPVEKREVPTIDEIVEERSRLERKELFERVERRREISQLKKVQEEGERDFVSSEHLDEELGVLKFLPDETDSRVLEIQECLRKEAEDANYNQGIEADDSSSDSGDSLFSESRNGKKIQTFDEVEVLKIGDQEMLMRGFSEVVNRDKTFKTLPDVDEVYTGESSVETEEVNVTMLTDAIPNDRERVSVGDLKRVTKRLSLEQILDKGDQSLAIVKDFEKEDVTDDNAKLWGAFKNSVFKPARPMIRGNFFGETLWDRLYPKSVGKRTMLIPFREITLAPDVDYPKQDCLLKCLKNITDMNEVKIWSIMVRVFHRNESATYLEGLSENFLWPFALETNMRFDVHYQGIFNKEIGINDAISYPLDLTDGHWSNMQPKCERIQFKNAVYEKKMSKLGKKLVGELSELPTVFWKKWTPEWQRAAFLIRAMFDGTTGLIGSSAGSKYELKAFENLVENAPAIERNIAVIEGDPGCRKSSAVQKLLRKHEWHQQNVFRVILPTNILKEDWGQKLDVRSKKGKLKKPTPGWYVSTFENAIVKPFQPDVAILDEHKFSKGYLAMLAYRFPSTKHFIMLGDRNQCQKHEVNSDCLLNDPDIATEGDFYSQFNSIYLVGTWRFDGILANMVRKPAFCKTNSQMWFADTWFVNHLDLRKIYPKHSDQQLMEIWKNTLTLVPSEADVMAASGLNLNDICTYSGSQGLTAELVQIVVTATSILACDLRTWWTAFSRGRNVVVVLTNDTPQIRRRCATSGFLDMIFNKYMNNQPRYSPVKYVEGLDVDIMYEIGAMTERDNLVMAGPKSKCVNFDVVKKHYKSDAWDKFIDPDQKLNVGGHAMLSRDDPAYVDSANFRKFINDPKAVKVIDHEILERRVEERKIKTHLATADETQLLEKTLQLIGDRYERELSWNDVFSEQFPDEYVTRADAGRIRKRMVDKVKLSKRLNGSQASREVEMELRITLDKDNPLKYQPKAVNIGQYQKVTDEVSFKAGIKQRIRRADFFENDEDRKRNLIYGTHLLSRLKENAGWHIPIPFDQLLYEECVQEFSERRAARSQALKKSSLNRADPDYVDSLWAKSQLKLKDEIPPDAKPLQMIFLKSDEYLFKLGAVGVYMLKQILKHAPANVYLHAKKSFQEMSDWFATYDPCSGRYCDIDIKGYDGTQRGASLVMEEGLLRHFNIPEDLIEFYVHDKLDAHTRSIHIGLMRLSGELFTWLFNTMHMWARTVTKYAVEPGEPACYSGDDTLLFNDYQVRNDWLQWEGFDVCEEKKHVVGKGSFCSWMIVNGLVVKDPVILFLRFQAAVERGKLLDVVDGYGLEFLTIYSKSDTLYQLLDEDQLEYANALGRIFFNLHRKYGIRTKLKFDKVDITQGIGTISHAISFGKALEEVYLAHKEVGGDGAYTAPVAFINVDSE</sequence>